<dbReference type="Proteomes" id="UP000323930">
    <property type="component" value="Unassembled WGS sequence"/>
</dbReference>
<organism evidence="1 2">
    <name type="scientific">Seonamhaeicola marinus</name>
    <dbReference type="NCBI Taxonomy" id="1912246"/>
    <lineage>
        <taxon>Bacteria</taxon>
        <taxon>Pseudomonadati</taxon>
        <taxon>Bacteroidota</taxon>
        <taxon>Flavobacteriia</taxon>
        <taxon>Flavobacteriales</taxon>
        <taxon>Flavobacteriaceae</taxon>
    </lineage>
</organism>
<protein>
    <recommendedName>
        <fullName evidence="3">DUF4595 domain-containing protein</fullName>
    </recommendedName>
</protein>
<dbReference type="EMBL" id="VSDQ01000679">
    <property type="protein sequence ID" value="TYA74721.1"/>
    <property type="molecule type" value="Genomic_DNA"/>
</dbReference>
<evidence type="ECO:0000313" key="1">
    <source>
        <dbReference type="EMBL" id="TYA74721.1"/>
    </source>
</evidence>
<comment type="caution">
    <text evidence="1">The sequence shown here is derived from an EMBL/GenBank/DDBJ whole genome shotgun (WGS) entry which is preliminary data.</text>
</comment>
<dbReference type="AlphaFoldDB" id="A0A5D0HUY2"/>
<keyword evidence="2" id="KW-1185">Reference proteome</keyword>
<reference evidence="1 2" key="1">
    <citation type="submission" date="2019-08" db="EMBL/GenBank/DDBJ databases">
        <title>Seonamhaeicola sediminis sp. nov., isolated from marine sediment.</title>
        <authorList>
            <person name="Cao W.R."/>
        </authorList>
    </citation>
    <scope>NUCLEOTIDE SEQUENCE [LARGE SCALE GENOMIC DNA]</scope>
    <source>
        <strain evidence="1 2">B011</strain>
    </source>
</reference>
<gene>
    <name evidence="1" type="ORF">FUA24_15525</name>
</gene>
<name>A0A5D0HUY2_9FLAO</name>
<dbReference type="RefSeq" id="WP_148543950.1">
    <property type="nucleotide sequence ID" value="NZ_VSDQ01000679.1"/>
</dbReference>
<evidence type="ECO:0000313" key="2">
    <source>
        <dbReference type="Proteomes" id="UP000323930"/>
    </source>
</evidence>
<accession>A0A5D0HUY2</accession>
<proteinExistence type="predicted"/>
<evidence type="ECO:0008006" key="3">
    <source>
        <dbReference type="Google" id="ProtNLM"/>
    </source>
</evidence>
<dbReference type="OrthoDB" id="1492679at2"/>
<sequence>MKEHLFNIFTLLFSVYCFGQTSMHTEISRIDLPKDYVLKKGNAKEIIVIRKVNPGQDFSYSEKINFSFPKKSMIRLKRFKDSELESTKEFSIDSLNRVLKSIVRFKHKSLGWTTSKYETVYKEKTKDLKILNLDGSLNYTMRVVLNEYNNPIEIRTLNRDNQLIALSTAEYDYNKNTFVYTVIRQDGSIALKQKESFKKDYEIQRNEFGDLIEYYWPTSSNNVKYIVEYKYDDRGNWTRIKKIMIDGEKKKTTEIKTRKIKYIKN</sequence>